<dbReference type="Gramene" id="OE9A115325T1">
    <property type="protein sequence ID" value="OE9A115325C1"/>
    <property type="gene ID" value="OE9A115325"/>
</dbReference>
<dbReference type="AlphaFoldDB" id="A0A8S0STI7"/>
<dbReference type="Gene3D" id="3.30.200.20">
    <property type="entry name" value="Phosphorylase Kinase, domain 1"/>
    <property type="match status" value="1"/>
</dbReference>
<dbReference type="Gene3D" id="1.10.510.10">
    <property type="entry name" value="Transferase(Phosphotransferase) domain 1"/>
    <property type="match status" value="1"/>
</dbReference>
<organism evidence="14 15">
    <name type="scientific">Olea europaea subsp. europaea</name>
    <dbReference type="NCBI Taxonomy" id="158383"/>
    <lineage>
        <taxon>Eukaryota</taxon>
        <taxon>Viridiplantae</taxon>
        <taxon>Streptophyta</taxon>
        <taxon>Embryophyta</taxon>
        <taxon>Tracheophyta</taxon>
        <taxon>Spermatophyta</taxon>
        <taxon>Magnoliopsida</taxon>
        <taxon>eudicotyledons</taxon>
        <taxon>Gunneridae</taxon>
        <taxon>Pentapetalae</taxon>
        <taxon>asterids</taxon>
        <taxon>lamiids</taxon>
        <taxon>Lamiales</taxon>
        <taxon>Oleaceae</taxon>
        <taxon>Oleeae</taxon>
        <taxon>Olea</taxon>
    </lineage>
</organism>
<keyword evidence="3" id="KW-0732">Signal</keyword>
<proteinExistence type="predicted"/>
<evidence type="ECO:0000256" key="4">
    <source>
        <dbReference type="ARBA" id="ARBA00022737"/>
    </source>
</evidence>
<accession>A0A8S0STI7</accession>
<dbReference type="SMART" id="SM00220">
    <property type="entry name" value="S_TKc"/>
    <property type="match status" value="1"/>
</dbReference>
<keyword evidence="11" id="KW-0812">Transmembrane</keyword>
<evidence type="ECO:0000313" key="15">
    <source>
        <dbReference type="Proteomes" id="UP000594638"/>
    </source>
</evidence>
<evidence type="ECO:0000256" key="2">
    <source>
        <dbReference type="ARBA" id="ARBA00022679"/>
    </source>
</evidence>
<gene>
    <name evidence="14" type="ORF">OLEA9_A115325</name>
</gene>
<dbReference type="EMBL" id="CACTIH010005513">
    <property type="protein sequence ID" value="CAA2995933.1"/>
    <property type="molecule type" value="Genomic_DNA"/>
</dbReference>
<dbReference type="GO" id="GO:0005524">
    <property type="term" value="F:ATP binding"/>
    <property type="evidence" value="ECO:0007669"/>
    <property type="project" value="UniProtKB-UniRule"/>
</dbReference>
<keyword evidence="11" id="KW-1133">Transmembrane helix</keyword>
<dbReference type="InterPro" id="IPR011009">
    <property type="entry name" value="Kinase-like_dom_sf"/>
</dbReference>
<dbReference type="InterPro" id="IPR002902">
    <property type="entry name" value="GNK2"/>
</dbReference>
<evidence type="ECO:0000256" key="3">
    <source>
        <dbReference type="ARBA" id="ARBA00022729"/>
    </source>
</evidence>
<evidence type="ECO:0000256" key="7">
    <source>
        <dbReference type="ARBA" id="ARBA00022840"/>
    </source>
</evidence>
<dbReference type="FunFam" id="3.30.200.20:FF:001208">
    <property type="entry name" value="Putative DUF26-domain receptor-like protein kinase family protein"/>
    <property type="match status" value="1"/>
</dbReference>
<dbReference type="PANTHER" id="PTHR47973">
    <property type="entry name" value="CYSTEINE-RICH RECEPTOR-LIKE PROTEIN KINASE 3"/>
    <property type="match status" value="1"/>
</dbReference>
<name>A0A8S0STI7_OLEEU</name>
<keyword evidence="1" id="KW-0723">Serine/threonine-protein kinase</keyword>
<keyword evidence="7 10" id="KW-0067">ATP-binding</keyword>
<keyword evidence="5 10" id="KW-0547">Nucleotide-binding</keyword>
<evidence type="ECO:0000256" key="1">
    <source>
        <dbReference type="ARBA" id="ARBA00022527"/>
    </source>
</evidence>
<evidence type="ECO:0000256" key="5">
    <source>
        <dbReference type="ARBA" id="ARBA00022741"/>
    </source>
</evidence>
<keyword evidence="8 14" id="KW-0675">Receptor</keyword>
<evidence type="ECO:0000256" key="6">
    <source>
        <dbReference type="ARBA" id="ARBA00022777"/>
    </source>
</evidence>
<dbReference type="InterPro" id="IPR038408">
    <property type="entry name" value="GNK2_sf"/>
</dbReference>
<dbReference type="Pfam" id="PF00069">
    <property type="entry name" value="Pkinase"/>
    <property type="match status" value="1"/>
</dbReference>
<dbReference type="OrthoDB" id="887929at2759"/>
<keyword evidence="15" id="KW-1185">Reference proteome</keyword>
<dbReference type="PROSITE" id="PS00108">
    <property type="entry name" value="PROTEIN_KINASE_ST"/>
    <property type="match status" value="1"/>
</dbReference>
<reference evidence="14 15" key="1">
    <citation type="submission" date="2019-12" db="EMBL/GenBank/DDBJ databases">
        <authorList>
            <person name="Alioto T."/>
            <person name="Alioto T."/>
            <person name="Gomez Garrido J."/>
        </authorList>
    </citation>
    <scope>NUCLEOTIDE SEQUENCE [LARGE SCALE GENOMIC DNA]</scope>
</reference>
<feature type="binding site" evidence="10">
    <location>
        <position position="243"/>
    </location>
    <ligand>
        <name>ATP</name>
        <dbReference type="ChEBI" id="CHEBI:30616"/>
    </ligand>
</feature>
<dbReference type="PROSITE" id="PS51473">
    <property type="entry name" value="GNK2"/>
    <property type="match status" value="1"/>
</dbReference>
<evidence type="ECO:0000259" key="12">
    <source>
        <dbReference type="PROSITE" id="PS50011"/>
    </source>
</evidence>
<dbReference type="InterPro" id="IPR000719">
    <property type="entry name" value="Prot_kinase_dom"/>
</dbReference>
<dbReference type="Proteomes" id="UP000594638">
    <property type="component" value="Unassembled WGS sequence"/>
</dbReference>
<feature type="transmembrane region" description="Helical" evidence="11">
    <location>
        <begin position="152"/>
        <end position="176"/>
    </location>
</feature>
<dbReference type="SUPFAM" id="SSF56112">
    <property type="entry name" value="Protein kinase-like (PK-like)"/>
    <property type="match status" value="1"/>
</dbReference>
<keyword evidence="4" id="KW-0677">Repeat</keyword>
<evidence type="ECO:0000256" key="10">
    <source>
        <dbReference type="PROSITE-ProRule" id="PRU10141"/>
    </source>
</evidence>
<dbReference type="PROSITE" id="PS00107">
    <property type="entry name" value="PROTEIN_KINASE_ATP"/>
    <property type="match status" value="1"/>
</dbReference>
<dbReference type="InterPro" id="IPR017441">
    <property type="entry name" value="Protein_kinase_ATP_BS"/>
</dbReference>
<dbReference type="InterPro" id="IPR008271">
    <property type="entry name" value="Ser/Thr_kinase_AS"/>
</dbReference>
<dbReference type="CDD" id="cd23509">
    <property type="entry name" value="Gnk2-like"/>
    <property type="match status" value="1"/>
</dbReference>
<dbReference type="InterPro" id="IPR052059">
    <property type="entry name" value="CR_Ser/Thr_kinase"/>
</dbReference>
<feature type="domain" description="Gnk2-homologous" evidence="13">
    <location>
        <begin position="1"/>
        <end position="76"/>
    </location>
</feature>
<dbReference type="PROSITE" id="PS50011">
    <property type="entry name" value="PROTEIN_KINASE_DOM"/>
    <property type="match status" value="1"/>
</dbReference>
<evidence type="ECO:0000256" key="9">
    <source>
        <dbReference type="ARBA" id="ARBA00023180"/>
    </source>
</evidence>
<keyword evidence="11" id="KW-0472">Membrane</keyword>
<keyword evidence="2" id="KW-0808">Transferase</keyword>
<evidence type="ECO:0000256" key="8">
    <source>
        <dbReference type="ARBA" id="ARBA00023170"/>
    </source>
</evidence>
<evidence type="ECO:0000313" key="14">
    <source>
        <dbReference type="EMBL" id="CAA2995933.1"/>
    </source>
</evidence>
<evidence type="ECO:0000259" key="13">
    <source>
        <dbReference type="PROSITE" id="PS51473"/>
    </source>
</evidence>
<comment type="caution">
    <text evidence="14">The sequence shown here is derived from an EMBL/GenBank/DDBJ whole genome shotgun (WGS) entry which is preliminary data.</text>
</comment>
<dbReference type="GO" id="GO:0004674">
    <property type="term" value="F:protein serine/threonine kinase activity"/>
    <property type="evidence" value="ECO:0007669"/>
    <property type="project" value="UniProtKB-KW"/>
</dbReference>
<protein>
    <submittedName>
        <fullName evidence="14">Cysteine-rich receptor kinase 2</fullName>
    </submittedName>
</protein>
<dbReference type="Pfam" id="PF01657">
    <property type="entry name" value="Stress-antifung"/>
    <property type="match status" value="1"/>
</dbReference>
<dbReference type="FunFam" id="1.10.510.10:FF:000336">
    <property type="entry name" value="Cysteine-rich receptor-like protein kinase 2"/>
    <property type="match status" value="1"/>
</dbReference>
<keyword evidence="6 14" id="KW-0418">Kinase</keyword>
<feature type="domain" description="Protein kinase" evidence="12">
    <location>
        <begin position="215"/>
        <end position="497"/>
    </location>
</feature>
<keyword evidence="9" id="KW-0325">Glycoprotein</keyword>
<dbReference type="Gene3D" id="3.30.430.20">
    <property type="entry name" value="Gnk2 domain, C-X8-C-X2-C motif"/>
    <property type="match status" value="1"/>
</dbReference>
<evidence type="ECO:0000256" key="11">
    <source>
        <dbReference type="SAM" id="Phobius"/>
    </source>
</evidence>
<sequence>MKELTMDLKTSGFGMAATGAGPDKYYGLAECHGDLSLKDCQLCFAEGRTILPLCLKVNGGMIFLDGCLRVLLSFESILDQMTRLYVVKQSKRILHFRACLENASESILGCLPRFEGQALKAGCFMRYSNTDFLNHIQENGSLKDIPHLRRQLVFMVAAISSVVVFVIGVFIGVYIWKHRRIQKKRKGDAEKLVKPLYDNCLNFKYSTLEKATGFFDKAPKLGQGGFGTVYKGVLVGEREIAAKRFFFKNKHTAADFYNEVNIISTVEHKNLVKLLGCSFSGPESLLVYEFLPSKSLDFFIFDPSKGQALNREKRFEIVIGTAEGLVCLHENTKTRIVHGDIKASNILLDSRFHAKIADFGLARSFEEDKSHISTAIVGTFGYMAPEYLVHGQLTEKANVYSFGVLLIEIVTGRAWRFVALPEHPLFSAWKHFQQRKVDELFDPNLMLHNYHNIDVKNEIQRVVHVGLLCTQEIPSLQPSKSKALEMLVKKVEQLPELSNPAYIYKTLELNDKCEDQYSPLKRGNPASIATFSQSIFYPR</sequence>